<keyword evidence="2" id="KW-0378">Hydrolase</keyword>
<evidence type="ECO:0000259" key="1">
    <source>
        <dbReference type="Pfam" id="PF14214"/>
    </source>
</evidence>
<protein>
    <submittedName>
        <fullName evidence="2">Helitron helicase</fullName>
    </submittedName>
</protein>
<dbReference type="STRING" id="4795.A0A225W2C4"/>
<proteinExistence type="predicted"/>
<feature type="domain" description="Helitron helicase-like" evidence="1">
    <location>
        <begin position="1"/>
        <end position="95"/>
    </location>
</feature>
<reference evidence="3" key="1">
    <citation type="submission" date="2017-03" db="EMBL/GenBank/DDBJ databases">
        <title>Phytopthora megakarya and P. palmivora, two closely related causual agents of cacao black pod achieved similar genome size and gene model numbers by different mechanisms.</title>
        <authorList>
            <person name="Ali S."/>
            <person name="Shao J."/>
            <person name="Larry D.J."/>
            <person name="Kronmiller B."/>
            <person name="Shen D."/>
            <person name="Strem M.D."/>
            <person name="Melnick R.L."/>
            <person name="Guiltinan M.J."/>
            <person name="Tyler B.M."/>
            <person name="Meinhardt L.W."/>
            <person name="Bailey B.A."/>
        </authorList>
    </citation>
    <scope>NUCLEOTIDE SEQUENCE [LARGE SCALE GENOMIC DNA]</scope>
    <source>
        <strain evidence="3">zdho120</strain>
    </source>
</reference>
<dbReference type="PANTHER" id="PTHR10492">
    <property type="match status" value="1"/>
</dbReference>
<dbReference type="PANTHER" id="PTHR10492:SF57">
    <property type="entry name" value="ATP-DEPENDENT DNA HELICASE"/>
    <property type="match status" value="1"/>
</dbReference>
<dbReference type="EMBL" id="NBNE01002251">
    <property type="protein sequence ID" value="OWZ11010.1"/>
    <property type="molecule type" value="Genomic_DNA"/>
</dbReference>
<sequence length="319" mass="36782">MYKLYQDSMAIVREFGKPDIFLTMTCNPEWKVIVRKISAEHQKHPDRPDIVAHVWNQKLRVLLDDLDEGVLGRLLARLYVVEFQKRGLPHAHILIVLAEEDKLRTRDLINTLVPCEIPDEVSNPDLYETVINCMMHGPCGSQNPNCICMVDGKCFKRYPKPLVEVTRANIDKYVEVQKCRPPDKLKFKNREYDNATANQWVVPYNPYLSQKYNCHINIEICTGITVVKYMYKYAYKGSDTAMLTIESVEKEREGGTRVRLEPNEIIRCLNARYISPVEACIRLIDNVVQGKSHSVVLLPAHLRAGHMVLVRVDEDSEEV</sequence>
<evidence type="ECO:0000313" key="3">
    <source>
        <dbReference type="Proteomes" id="UP000198211"/>
    </source>
</evidence>
<keyword evidence="2" id="KW-0347">Helicase</keyword>
<dbReference type="GO" id="GO:0004386">
    <property type="term" value="F:helicase activity"/>
    <property type="evidence" value="ECO:0007669"/>
    <property type="project" value="UniProtKB-KW"/>
</dbReference>
<dbReference type="InterPro" id="IPR025476">
    <property type="entry name" value="Helitron_helicase-like"/>
</dbReference>
<accession>A0A225W2C4</accession>
<name>A0A225W2C4_9STRA</name>
<gene>
    <name evidence="2" type="ORF">PHMEG_00016021</name>
</gene>
<keyword evidence="3" id="KW-1185">Reference proteome</keyword>
<keyword evidence="2" id="KW-0547">Nucleotide-binding</keyword>
<dbReference type="OrthoDB" id="121295at2759"/>
<organism evidence="2 3">
    <name type="scientific">Phytophthora megakarya</name>
    <dbReference type="NCBI Taxonomy" id="4795"/>
    <lineage>
        <taxon>Eukaryota</taxon>
        <taxon>Sar</taxon>
        <taxon>Stramenopiles</taxon>
        <taxon>Oomycota</taxon>
        <taxon>Peronosporomycetes</taxon>
        <taxon>Peronosporales</taxon>
        <taxon>Peronosporaceae</taxon>
        <taxon>Phytophthora</taxon>
    </lineage>
</organism>
<keyword evidence="2" id="KW-0067">ATP-binding</keyword>
<dbReference type="Proteomes" id="UP000198211">
    <property type="component" value="Unassembled WGS sequence"/>
</dbReference>
<comment type="caution">
    <text evidence="2">The sequence shown here is derived from an EMBL/GenBank/DDBJ whole genome shotgun (WGS) entry which is preliminary data.</text>
</comment>
<dbReference type="AlphaFoldDB" id="A0A225W2C4"/>
<evidence type="ECO:0000313" key="2">
    <source>
        <dbReference type="EMBL" id="OWZ11010.1"/>
    </source>
</evidence>
<dbReference type="Pfam" id="PF14214">
    <property type="entry name" value="Helitron_like_N"/>
    <property type="match status" value="1"/>
</dbReference>